<feature type="region of interest" description="Disordered" evidence="1">
    <location>
        <begin position="24"/>
        <end position="44"/>
    </location>
</feature>
<dbReference type="RefSeq" id="WP_232648050.1">
    <property type="nucleotide sequence ID" value="NZ_JAJSBI010000004.1"/>
</dbReference>
<keyword evidence="3" id="KW-1185">Reference proteome</keyword>
<protein>
    <recommendedName>
        <fullName evidence="4">Antibiotic biosynthesis monooxygenase</fullName>
    </recommendedName>
</protein>
<sequence length="100" mass="11664">MKFVQIVDFQTERLEEMEQLVQEARQRTADRAGGPTHSMLLKDRDNPNRYLALIEFESYEDAMRNSNDPETTRMAEQMSALSIGERTFTNCDLLEMSELK</sequence>
<accession>A0A9Q3VI45</accession>
<organism evidence="2 3">
    <name type="scientific">Streptomyces guryensis</name>
    <dbReference type="NCBI Taxonomy" id="2886947"/>
    <lineage>
        <taxon>Bacteria</taxon>
        <taxon>Bacillati</taxon>
        <taxon>Actinomycetota</taxon>
        <taxon>Actinomycetes</taxon>
        <taxon>Kitasatosporales</taxon>
        <taxon>Streptomycetaceae</taxon>
        <taxon>Streptomyces</taxon>
    </lineage>
</organism>
<evidence type="ECO:0000313" key="3">
    <source>
        <dbReference type="Proteomes" id="UP001108029"/>
    </source>
</evidence>
<evidence type="ECO:0000256" key="1">
    <source>
        <dbReference type="SAM" id="MobiDB-lite"/>
    </source>
</evidence>
<dbReference type="EMBL" id="JAJSBI010000004">
    <property type="protein sequence ID" value="MCD9873978.1"/>
    <property type="molecule type" value="Genomic_DNA"/>
</dbReference>
<dbReference type="InterPro" id="IPR011008">
    <property type="entry name" value="Dimeric_a/b-barrel"/>
</dbReference>
<proteinExistence type="predicted"/>
<reference evidence="2" key="1">
    <citation type="submission" date="2021-12" db="EMBL/GenBank/DDBJ databases">
        <authorList>
            <person name="Lee J.-H."/>
            <person name="Kim S.-B."/>
        </authorList>
    </citation>
    <scope>NUCLEOTIDE SEQUENCE</scope>
    <source>
        <strain evidence="2">NR30</strain>
    </source>
</reference>
<evidence type="ECO:0000313" key="2">
    <source>
        <dbReference type="EMBL" id="MCD9873978.1"/>
    </source>
</evidence>
<dbReference type="AlphaFoldDB" id="A0A9Q3VI45"/>
<evidence type="ECO:0008006" key="4">
    <source>
        <dbReference type="Google" id="ProtNLM"/>
    </source>
</evidence>
<comment type="caution">
    <text evidence="2">The sequence shown here is derived from an EMBL/GenBank/DDBJ whole genome shotgun (WGS) entry which is preliminary data.</text>
</comment>
<dbReference type="SUPFAM" id="SSF54909">
    <property type="entry name" value="Dimeric alpha+beta barrel"/>
    <property type="match status" value="1"/>
</dbReference>
<dbReference type="Proteomes" id="UP001108029">
    <property type="component" value="Unassembled WGS sequence"/>
</dbReference>
<dbReference type="Gene3D" id="3.30.70.100">
    <property type="match status" value="1"/>
</dbReference>
<name>A0A9Q3VI45_9ACTN</name>
<gene>
    <name evidence="2" type="ORF">LJ657_09880</name>
</gene>